<gene>
    <name evidence="2" type="ORF">SAMN05444339_107162</name>
</gene>
<evidence type="ECO:0000259" key="1">
    <source>
        <dbReference type="PROSITE" id="PS50983"/>
    </source>
</evidence>
<dbReference type="Pfam" id="PF01497">
    <property type="entry name" value="Peripla_BP_2"/>
    <property type="match status" value="1"/>
</dbReference>
<dbReference type="GO" id="GO:0071281">
    <property type="term" value="P:cellular response to iron ion"/>
    <property type="evidence" value="ECO:0007669"/>
    <property type="project" value="TreeGrafter"/>
</dbReference>
<accession>A0A1M5CER4</accession>
<dbReference type="PANTHER" id="PTHR30535">
    <property type="entry name" value="VITAMIN B12-BINDING PROTEIN"/>
    <property type="match status" value="1"/>
</dbReference>
<sequence length="291" mass="30510">MLPAGVLPMSASMHASSLWIPWLVAALTAAPALADAPRRVVSMNLCTDQLAMLVAGEGQLISVSALSADPRGSAMADVAARYPLNHGRAEEIYLMQPDLVIAGTFTRRATVDMLDRLGIPVLLLEPAYTLDDIAALLIQTGKALGQEAKAESLVADFQTRLGLLNSKDAANPRAALYSANGYTSGDRTLAGEILSAAGLDNVAAEAGLADGGFLPLEVLVMAAPDTVITGVPYAGESRAEAVTDHPVIAALRDGRPGARMMDRDWVCGTPFVLQAINAMADLRHTLQDGQR</sequence>
<evidence type="ECO:0000313" key="3">
    <source>
        <dbReference type="Proteomes" id="UP000183987"/>
    </source>
</evidence>
<dbReference type="Gene3D" id="3.40.50.1980">
    <property type="entry name" value="Nitrogenase molybdenum iron protein domain"/>
    <property type="match status" value="2"/>
</dbReference>
<organism evidence="2 3">
    <name type="scientific">Loktanella atrilutea</name>
    <dbReference type="NCBI Taxonomy" id="366533"/>
    <lineage>
        <taxon>Bacteria</taxon>
        <taxon>Pseudomonadati</taxon>
        <taxon>Pseudomonadota</taxon>
        <taxon>Alphaproteobacteria</taxon>
        <taxon>Rhodobacterales</taxon>
        <taxon>Roseobacteraceae</taxon>
        <taxon>Loktanella</taxon>
    </lineage>
</organism>
<dbReference type="SUPFAM" id="SSF53807">
    <property type="entry name" value="Helical backbone' metal receptor"/>
    <property type="match status" value="1"/>
</dbReference>
<dbReference type="InterPro" id="IPR002491">
    <property type="entry name" value="ABC_transptr_periplasmic_BD"/>
</dbReference>
<dbReference type="PANTHER" id="PTHR30535:SF34">
    <property type="entry name" value="MOLYBDATE-BINDING PROTEIN MOLA"/>
    <property type="match status" value="1"/>
</dbReference>
<dbReference type="STRING" id="366533.SAMN05444339_107162"/>
<dbReference type="AlphaFoldDB" id="A0A1M5CER4"/>
<dbReference type="RefSeq" id="WP_245810691.1">
    <property type="nucleotide sequence ID" value="NZ_FQUE01000007.1"/>
</dbReference>
<name>A0A1M5CER4_LOKAT</name>
<reference evidence="3" key="1">
    <citation type="submission" date="2016-11" db="EMBL/GenBank/DDBJ databases">
        <authorList>
            <person name="Varghese N."/>
            <person name="Submissions S."/>
        </authorList>
    </citation>
    <scope>NUCLEOTIDE SEQUENCE [LARGE SCALE GENOMIC DNA]</scope>
    <source>
        <strain evidence="3">DSM 29326</strain>
    </source>
</reference>
<dbReference type="Proteomes" id="UP000183987">
    <property type="component" value="Unassembled WGS sequence"/>
</dbReference>
<protein>
    <submittedName>
        <fullName evidence="2">Iron complex transport system substrate-binding protein</fullName>
    </submittedName>
</protein>
<feature type="domain" description="Fe/B12 periplasmic-binding" evidence="1">
    <location>
        <begin position="39"/>
        <end position="290"/>
    </location>
</feature>
<proteinExistence type="predicted"/>
<dbReference type="InterPro" id="IPR050902">
    <property type="entry name" value="ABC_Transporter_SBP"/>
</dbReference>
<evidence type="ECO:0000313" key="2">
    <source>
        <dbReference type="EMBL" id="SHF53264.1"/>
    </source>
</evidence>
<dbReference type="PROSITE" id="PS50983">
    <property type="entry name" value="FE_B12_PBP"/>
    <property type="match status" value="1"/>
</dbReference>
<keyword evidence="3" id="KW-1185">Reference proteome</keyword>
<dbReference type="EMBL" id="FQUE01000007">
    <property type="protein sequence ID" value="SHF53264.1"/>
    <property type="molecule type" value="Genomic_DNA"/>
</dbReference>